<evidence type="ECO:0000313" key="7">
    <source>
        <dbReference type="EMBL" id="UQS82912.1"/>
    </source>
</evidence>
<keyword evidence="3" id="KW-0238">DNA-binding</keyword>
<feature type="domain" description="Sugar-binding" evidence="5">
    <location>
        <begin position="93"/>
        <end position="341"/>
    </location>
</feature>
<proteinExistence type="inferred from homology"/>
<dbReference type="InterPro" id="IPR036390">
    <property type="entry name" value="WH_DNA-bd_sf"/>
</dbReference>
<dbReference type="InterPro" id="IPR048715">
    <property type="entry name" value="CggR_N"/>
</dbReference>
<dbReference type="InterPro" id="IPR037171">
    <property type="entry name" value="NagB/RpiA_transferase-like"/>
</dbReference>
<evidence type="ECO:0000259" key="6">
    <source>
        <dbReference type="Pfam" id="PF21715"/>
    </source>
</evidence>
<evidence type="ECO:0000256" key="3">
    <source>
        <dbReference type="ARBA" id="ARBA00023125"/>
    </source>
</evidence>
<evidence type="ECO:0000256" key="1">
    <source>
        <dbReference type="ARBA" id="ARBA00010466"/>
    </source>
</evidence>
<dbReference type="PANTHER" id="PTHR34294">
    <property type="entry name" value="TRANSCRIPTIONAL REGULATOR-RELATED"/>
    <property type="match status" value="1"/>
</dbReference>
<dbReference type="InterPro" id="IPR007324">
    <property type="entry name" value="Sugar-bd_dom_put"/>
</dbReference>
<dbReference type="SUPFAM" id="SSF100950">
    <property type="entry name" value="NagB/RpiA/CoA transferase-like"/>
    <property type="match status" value="1"/>
</dbReference>
<keyword evidence="8" id="KW-1185">Reference proteome</keyword>
<sequence>MDNDLGWIESIAPDFLRTVQQRYHILQSVLWMQPIGRRTLASELDISERVLRRETDLFKTSGLISSSKSGMMLTPKGSEVIAQLDIVVGKLKNNSVAAERLASFLGIERVIIVPGDSNHHQKILELMGQELNQLLTQVLPVGNSTIAVMGGTTMAAVAQALSPQLSKNRDLLFVPARGGLGEQFSIQANTICAEMAYHSGGRYRVLYIPEDISAQSVSPLLKEPVVKTVLDLINQSNVVIHSIGRAATMANRRNMSASEKKLLTQKQAVSEAFGVFLDAKGKVVYKIPKVGLQVSDLTNVSHVIAIAGGAIKATAICSYMKIAPHQTVLITDEAASEAILRDNDL</sequence>
<keyword evidence="2" id="KW-0805">Transcription regulation</keyword>
<comment type="similarity">
    <text evidence="1">Belongs to the SorC transcriptional regulatory family.</text>
</comment>
<keyword evidence="4" id="KW-0804">Transcription</keyword>
<evidence type="ECO:0000256" key="4">
    <source>
        <dbReference type="ARBA" id="ARBA00023163"/>
    </source>
</evidence>
<dbReference type="PANTHER" id="PTHR34294:SF5">
    <property type="entry name" value="CENTRAL GLYCOLYTIC GENES REGULATOR"/>
    <property type="match status" value="1"/>
</dbReference>
<dbReference type="SUPFAM" id="SSF46785">
    <property type="entry name" value="Winged helix' DNA-binding domain"/>
    <property type="match status" value="1"/>
</dbReference>
<dbReference type="Pfam" id="PF04198">
    <property type="entry name" value="Sugar-bind"/>
    <property type="match status" value="1"/>
</dbReference>
<evidence type="ECO:0000256" key="2">
    <source>
        <dbReference type="ARBA" id="ARBA00023015"/>
    </source>
</evidence>
<dbReference type="Pfam" id="PF21715">
    <property type="entry name" value="CggR_N"/>
    <property type="match status" value="1"/>
</dbReference>
<reference evidence="7" key="1">
    <citation type="journal article" date="2022" name="Int. J. Syst. Evol. Microbiol.">
        <title>Apilactobacillus apisilvae sp. nov., Nicolia spurrieriana gen. nov. sp. nov., Bombilactobacillus folatiphilus sp. nov. and Bombilactobacillus thymidiniphilus sp. nov., four new lactic acid bacterial isolates from stingless bees Tetragonula carbonaria and Austroplebeia australis.</title>
        <authorList>
            <person name="Oliphant S.A."/>
            <person name="Watson-Haigh N.S."/>
            <person name="Sumby K.M."/>
            <person name="Gardner J."/>
            <person name="Groom S."/>
            <person name="Jiranek V."/>
        </authorList>
    </citation>
    <scope>NUCLEOTIDE SEQUENCE</scope>
    <source>
        <strain evidence="7">SG4_D2</strain>
    </source>
</reference>
<protein>
    <submittedName>
        <fullName evidence="7">SorC family transcriptional regulator</fullName>
    </submittedName>
</protein>
<dbReference type="Proteomes" id="UP000831495">
    <property type="component" value="Chromosome"/>
</dbReference>
<dbReference type="Gene3D" id="1.10.10.10">
    <property type="entry name" value="Winged helix-like DNA-binding domain superfamily/Winged helix DNA-binding domain"/>
    <property type="match status" value="1"/>
</dbReference>
<gene>
    <name evidence="7" type="ORF">MOO45_05535</name>
</gene>
<dbReference type="InterPro" id="IPR036388">
    <property type="entry name" value="WH-like_DNA-bd_sf"/>
</dbReference>
<feature type="domain" description="CggR N-terminal DNA binding" evidence="6">
    <location>
        <begin position="19"/>
        <end position="87"/>
    </location>
</feature>
<accession>A0ABY4PBJ2</accession>
<dbReference type="EMBL" id="CP093366">
    <property type="protein sequence ID" value="UQS82912.1"/>
    <property type="molecule type" value="Genomic_DNA"/>
</dbReference>
<organism evidence="7 8">
    <name type="scientific">Bombilactobacillus folatiphilus</name>
    <dbReference type="NCBI Taxonomy" id="2923362"/>
    <lineage>
        <taxon>Bacteria</taxon>
        <taxon>Bacillati</taxon>
        <taxon>Bacillota</taxon>
        <taxon>Bacilli</taxon>
        <taxon>Lactobacillales</taxon>
        <taxon>Lactobacillaceae</taxon>
        <taxon>Bombilactobacillus</taxon>
    </lineage>
</organism>
<evidence type="ECO:0000259" key="5">
    <source>
        <dbReference type="Pfam" id="PF04198"/>
    </source>
</evidence>
<name>A0ABY4PBJ2_9LACO</name>
<dbReference type="InterPro" id="IPR051054">
    <property type="entry name" value="SorC_transcr_regulators"/>
</dbReference>
<evidence type="ECO:0000313" key="8">
    <source>
        <dbReference type="Proteomes" id="UP000831495"/>
    </source>
</evidence>
<dbReference type="RefSeq" id="WP_249515176.1">
    <property type="nucleotide sequence ID" value="NZ_CP093366.1"/>
</dbReference>
<dbReference type="Gene3D" id="3.40.50.1360">
    <property type="match status" value="1"/>
</dbReference>